<comment type="caution">
    <text evidence="1">The sequence shown here is derived from an EMBL/GenBank/DDBJ whole genome shotgun (WGS) entry which is preliminary data.</text>
</comment>
<accession>A0A644Z981</accession>
<gene>
    <name evidence="1" type="ORF">SDC9_83442</name>
</gene>
<dbReference type="InterPro" id="IPR046114">
    <property type="entry name" value="DUF6051"/>
</dbReference>
<name>A0A644Z981_9ZZZZ</name>
<evidence type="ECO:0008006" key="2">
    <source>
        <dbReference type="Google" id="ProtNLM"/>
    </source>
</evidence>
<dbReference type="AlphaFoldDB" id="A0A644Z981"/>
<proteinExistence type="predicted"/>
<dbReference type="EMBL" id="VSSQ01007741">
    <property type="protein sequence ID" value="MPM36838.1"/>
    <property type="molecule type" value="Genomic_DNA"/>
</dbReference>
<protein>
    <recommendedName>
        <fullName evidence="2">Alpha/beta hydrolase</fullName>
    </recommendedName>
</protein>
<organism evidence="1">
    <name type="scientific">bioreactor metagenome</name>
    <dbReference type="NCBI Taxonomy" id="1076179"/>
    <lineage>
        <taxon>unclassified sequences</taxon>
        <taxon>metagenomes</taxon>
        <taxon>ecological metagenomes</taxon>
    </lineage>
</organism>
<sequence>MKTVYIPFNERFGAEEICAEMKMCSRPEFLEQSDDQIPENSSFEYKMVIPDNAKYGIDGKLTSYIFLFHGLNERSWQKYDSWAERLAQDTARAVIMFPIAFHMNRSPKEWNNPRAMQCLVNSYLTKGKNLVRLSFLNFALSYRIKADPYRFYLSGKETINNVCQLIDQIKSGEHSYISAEAEFDIFAYSIGALLSQVMLQADPFNYFSTSRLFMFCGGSIFSKMNGESKMIMDKESFDLLKEYYLNHFVVKLEQKGKVGRLEQSFISLIDERFYKEKRESFYESNYPRIKVISLLKDIVIPTHGIKSALGKSSNSQLEEMDFPYKYSHEMPFPELPDNELSREYCFRKVFASAADFLV</sequence>
<dbReference type="Pfam" id="PF19519">
    <property type="entry name" value="DUF6051"/>
    <property type="match status" value="1"/>
</dbReference>
<evidence type="ECO:0000313" key="1">
    <source>
        <dbReference type="EMBL" id="MPM36838.1"/>
    </source>
</evidence>
<reference evidence="1" key="1">
    <citation type="submission" date="2019-08" db="EMBL/GenBank/DDBJ databases">
        <authorList>
            <person name="Kucharzyk K."/>
            <person name="Murdoch R.W."/>
            <person name="Higgins S."/>
            <person name="Loffler F."/>
        </authorList>
    </citation>
    <scope>NUCLEOTIDE SEQUENCE</scope>
</reference>